<keyword evidence="1" id="KW-0812">Transmembrane</keyword>
<gene>
    <name evidence="2" type="ORF">AKJ64_03675</name>
</gene>
<sequence length="111" mass="12713">MLQKLKENKNLLVFFLVFFLALYSADVIHTVQHESAHRQVCKKFGGENVTTYTNYSFGFTSGDTFCSNVSNRRGLELQMQADIVGYHIEALTMAFFLGIFVLVAYWELRGD</sequence>
<proteinExistence type="predicted"/>
<evidence type="ECO:0000313" key="2">
    <source>
        <dbReference type="EMBL" id="KXA92232.1"/>
    </source>
</evidence>
<dbReference type="PATRIC" id="fig|1698263.3.peg.1113"/>
<comment type="caution">
    <text evidence="2">The sequence shown here is derived from an EMBL/GenBank/DDBJ whole genome shotgun (WGS) entry which is preliminary data.</text>
</comment>
<keyword evidence="1" id="KW-1133">Transmembrane helix</keyword>
<dbReference type="EMBL" id="LHXN01000067">
    <property type="protein sequence ID" value="KXA92232.1"/>
    <property type="molecule type" value="Genomic_DNA"/>
</dbReference>
<feature type="transmembrane region" description="Helical" evidence="1">
    <location>
        <begin position="83"/>
        <end position="106"/>
    </location>
</feature>
<reference evidence="2 3" key="1">
    <citation type="journal article" date="2016" name="Sci. Rep.">
        <title>Metabolic traits of an uncultured archaeal lineage -MSBL1- from brine pools of the Red Sea.</title>
        <authorList>
            <person name="Mwirichia R."/>
            <person name="Alam I."/>
            <person name="Rashid M."/>
            <person name="Vinu M."/>
            <person name="Ba-Alawi W."/>
            <person name="Anthony Kamau A."/>
            <person name="Kamanda Ngugi D."/>
            <person name="Goker M."/>
            <person name="Klenk H.P."/>
            <person name="Bajic V."/>
            <person name="Stingl U."/>
        </authorList>
    </citation>
    <scope>NUCLEOTIDE SEQUENCE [LARGE SCALE GENOMIC DNA]</scope>
    <source>
        <strain evidence="2">SCGC-AAA259E17</strain>
    </source>
</reference>
<keyword evidence="3" id="KW-1185">Reference proteome</keyword>
<organism evidence="2 3">
    <name type="scientific">candidate division MSBL1 archaeon SCGC-AAA259E17</name>
    <dbReference type="NCBI Taxonomy" id="1698263"/>
    <lineage>
        <taxon>Archaea</taxon>
        <taxon>Methanobacteriati</taxon>
        <taxon>Methanobacteriota</taxon>
        <taxon>candidate division MSBL1</taxon>
    </lineage>
</organism>
<accession>A0A133UDG3</accession>
<name>A0A133UDG3_9EURY</name>
<protein>
    <submittedName>
        <fullName evidence="2">Uncharacterized protein</fullName>
    </submittedName>
</protein>
<keyword evidence="1" id="KW-0472">Membrane</keyword>
<dbReference type="AlphaFoldDB" id="A0A133UDG3"/>
<dbReference type="Proteomes" id="UP000070373">
    <property type="component" value="Unassembled WGS sequence"/>
</dbReference>
<evidence type="ECO:0000313" key="3">
    <source>
        <dbReference type="Proteomes" id="UP000070373"/>
    </source>
</evidence>
<evidence type="ECO:0000256" key="1">
    <source>
        <dbReference type="SAM" id="Phobius"/>
    </source>
</evidence>